<accession>A0A9X2KAM5</accession>
<dbReference type="Proteomes" id="UP001139722">
    <property type="component" value="Unassembled WGS sequence"/>
</dbReference>
<dbReference type="OrthoDB" id="4861283at2"/>
<evidence type="ECO:0000313" key="1">
    <source>
        <dbReference type="EMBL" id="MCP2370493.1"/>
    </source>
</evidence>
<evidence type="ECO:0000313" key="2">
    <source>
        <dbReference type="Proteomes" id="UP001139722"/>
    </source>
</evidence>
<proteinExistence type="predicted"/>
<name>A0A9X2KAM5_9MICO</name>
<dbReference type="AlphaFoldDB" id="A0A9X2KAM5"/>
<sequence length="174" mass="18693">MSDASAPLGDAARDPHVLGPGLLPTPFTADEIRAATGEGKTIVLLVEAPDGSRFERVNRFGDCDAEGATLEQWRLDAAGGIDGEATSERVAWRELQEHASFPAESTRRTTVTIETPLGRIECLRYEVGAAAGESDADEPVATFWFSPEHPGMPVRYEIPTPAGTMRTTAIAIER</sequence>
<dbReference type="EMBL" id="JAMZDY010000001">
    <property type="protein sequence ID" value="MCP2370493.1"/>
    <property type="molecule type" value="Genomic_DNA"/>
</dbReference>
<protein>
    <submittedName>
        <fullName evidence="1">Uncharacterized protein</fullName>
    </submittedName>
</protein>
<comment type="caution">
    <text evidence="1">The sequence shown here is derived from an EMBL/GenBank/DDBJ whole genome shotgun (WGS) entry which is preliminary data.</text>
</comment>
<keyword evidence="2" id="KW-1185">Reference proteome</keyword>
<dbReference type="RefSeq" id="WP_156998361.1">
    <property type="nucleotide sequence ID" value="NZ_BAAANU010000009.1"/>
</dbReference>
<gene>
    <name evidence="1" type="ORF">BJ978_001169</name>
</gene>
<organism evidence="1 2">
    <name type="scientific">Agromyces terreus</name>
    <dbReference type="NCBI Taxonomy" id="424795"/>
    <lineage>
        <taxon>Bacteria</taxon>
        <taxon>Bacillati</taxon>
        <taxon>Actinomycetota</taxon>
        <taxon>Actinomycetes</taxon>
        <taxon>Micrococcales</taxon>
        <taxon>Microbacteriaceae</taxon>
        <taxon>Agromyces</taxon>
    </lineage>
</organism>
<reference evidence="1" key="1">
    <citation type="submission" date="2022-06" db="EMBL/GenBank/DDBJ databases">
        <title>Sequencing the genomes of 1000 actinobacteria strains.</title>
        <authorList>
            <person name="Klenk H.-P."/>
        </authorList>
    </citation>
    <scope>NUCLEOTIDE SEQUENCE</scope>
    <source>
        <strain evidence="1">DSM 22016</strain>
    </source>
</reference>